<gene>
    <name evidence="2" type="ORF">QE152_g10252</name>
</gene>
<reference evidence="2 3" key="1">
    <citation type="journal article" date="2024" name="BMC Genomics">
        <title>De novo assembly and annotation of Popillia japonica's genome with initial clues to its potential as an invasive pest.</title>
        <authorList>
            <person name="Cucini C."/>
            <person name="Boschi S."/>
            <person name="Funari R."/>
            <person name="Cardaioli E."/>
            <person name="Iannotti N."/>
            <person name="Marturano G."/>
            <person name="Paoli F."/>
            <person name="Bruttini M."/>
            <person name="Carapelli A."/>
            <person name="Frati F."/>
            <person name="Nardi F."/>
        </authorList>
    </citation>
    <scope>NUCLEOTIDE SEQUENCE [LARGE SCALE GENOMIC DNA]</scope>
    <source>
        <strain evidence="2">DMR45628</strain>
    </source>
</reference>
<organism evidence="2 3">
    <name type="scientific">Popillia japonica</name>
    <name type="common">Japanese beetle</name>
    <dbReference type="NCBI Taxonomy" id="7064"/>
    <lineage>
        <taxon>Eukaryota</taxon>
        <taxon>Metazoa</taxon>
        <taxon>Ecdysozoa</taxon>
        <taxon>Arthropoda</taxon>
        <taxon>Hexapoda</taxon>
        <taxon>Insecta</taxon>
        <taxon>Pterygota</taxon>
        <taxon>Neoptera</taxon>
        <taxon>Endopterygota</taxon>
        <taxon>Coleoptera</taxon>
        <taxon>Polyphaga</taxon>
        <taxon>Scarabaeiformia</taxon>
        <taxon>Scarabaeidae</taxon>
        <taxon>Rutelinae</taxon>
        <taxon>Popillia</taxon>
    </lineage>
</organism>
<proteinExistence type="predicted"/>
<evidence type="ECO:0000313" key="2">
    <source>
        <dbReference type="EMBL" id="KAK9737979.1"/>
    </source>
</evidence>
<evidence type="ECO:0000313" key="3">
    <source>
        <dbReference type="Proteomes" id="UP001458880"/>
    </source>
</evidence>
<feature type="compositionally biased region" description="Acidic residues" evidence="1">
    <location>
        <begin position="79"/>
        <end position="88"/>
    </location>
</feature>
<comment type="caution">
    <text evidence="2">The sequence shown here is derived from an EMBL/GenBank/DDBJ whole genome shotgun (WGS) entry which is preliminary data.</text>
</comment>
<dbReference type="EMBL" id="JASPKY010000092">
    <property type="protein sequence ID" value="KAK9737979.1"/>
    <property type="molecule type" value="Genomic_DNA"/>
</dbReference>
<accession>A0AAW1LW37</accession>
<feature type="compositionally biased region" description="Basic and acidic residues" evidence="1">
    <location>
        <begin position="89"/>
        <end position="100"/>
    </location>
</feature>
<feature type="region of interest" description="Disordered" evidence="1">
    <location>
        <begin position="79"/>
        <end position="100"/>
    </location>
</feature>
<dbReference type="AlphaFoldDB" id="A0AAW1LW37"/>
<sequence length="146" mass="16239">METYYTQAMDRWLRTNPGMKVTQFQVSELLSEAYGKAACIQTAVNGFKAAGIWPIDRGVFADHQFAAADNLCQADQPMEDAEINGDGSEENREDNPLETLINERRARANKAKRNLGCSMQGSFIDQGPSTSGTNRKKIEKTIHLKP</sequence>
<protein>
    <submittedName>
        <fullName evidence="2">Uncharacterized protein</fullName>
    </submittedName>
</protein>
<name>A0AAW1LW37_POPJA</name>
<feature type="region of interest" description="Disordered" evidence="1">
    <location>
        <begin position="118"/>
        <end position="146"/>
    </location>
</feature>
<feature type="compositionally biased region" description="Polar residues" evidence="1">
    <location>
        <begin position="118"/>
        <end position="133"/>
    </location>
</feature>
<evidence type="ECO:0000256" key="1">
    <source>
        <dbReference type="SAM" id="MobiDB-lite"/>
    </source>
</evidence>
<dbReference type="Proteomes" id="UP001458880">
    <property type="component" value="Unassembled WGS sequence"/>
</dbReference>
<keyword evidence="3" id="KW-1185">Reference proteome</keyword>